<evidence type="ECO:0000313" key="2">
    <source>
        <dbReference type="EMBL" id="GAI17773.1"/>
    </source>
</evidence>
<keyword evidence="1" id="KW-0472">Membrane</keyword>
<feature type="transmembrane region" description="Helical" evidence="1">
    <location>
        <begin position="26"/>
        <end position="50"/>
    </location>
</feature>
<organism evidence="2">
    <name type="scientific">marine sediment metagenome</name>
    <dbReference type="NCBI Taxonomy" id="412755"/>
    <lineage>
        <taxon>unclassified sequences</taxon>
        <taxon>metagenomes</taxon>
        <taxon>ecological metagenomes</taxon>
    </lineage>
</organism>
<feature type="transmembrane region" description="Helical" evidence="1">
    <location>
        <begin position="201"/>
        <end position="225"/>
    </location>
</feature>
<feature type="transmembrane region" description="Helical" evidence="1">
    <location>
        <begin position="237"/>
        <end position="255"/>
    </location>
</feature>
<accession>X1LF79</accession>
<protein>
    <recommendedName>
        <fullName evidence="3">Cytochrome C biogenesis protein transmembrane domain-containing protein</fullName>
    </recommendedName>
</protein>
<comment type="caution">
    <text evidence="2">The sequence shown here is derived from an EMBL/GenBank/DDBJ whole genome shotgun (WGS) entry which is preliminary data.</text>
</comment>
<feature type="transmembrane region" description="Helical" evidence="1">
    <location>
        <begin position="96"/>
        <end position="113"/>
    </location>
</feature>
<keyword evidence="1" id="KW-0812">Transmembrane</keyword>
<feature type="transmembrane region" description="Helical" evidence="1">
    <location>
        <begin position="62"/>
        <end position="84"/>
    </location>
</feature>
<reference evidence="2" key="1">
    <citation type="journal article" date="2014" name="Front. Microbiol.">
        <title>High frequency of phylogenetically diverse reductive dehalogenase-homologous genes in deep subseafloor sedimentary metagenomes.</title>
        <authorList>
            <person name="Kawai M."/>
            <person name="Futagami T."/>
            <person name="Toyoda A."/>
            <person name="Takaki Y."/>
            <person name="Nishi S."/>
            <person name="Hori S."/>
            <person name="Arai W."/>
            <person name="Tsubouchi T."/>
            <person name="Morono Y."/>
            <person name="Uchiyama I."/>
            <person name="Ito T."/>
            <person name="Fujiyama A."/>
            <person name="Inagaki F."/>
            <person name="Takami H."/>
        </authorList>
    </citation>
    <scope>NUCLEOTIDE SEQUENCE</scope>
    <source>
        <strain evidence="2">Expedition CK06-06</strain>
    </source>
</reference>
<evidence type="ECO:0000256" key="1">
    <source>
        <dbReference type="SAM" id="Phobius"/>
    </source>
</evidence>
<dbReference type="AlphaFoldDB" id="X1LF79"/>
<dbReference type="EMBL" id="BARV01006902">
    <property type="protein sequence ID" value="GAI17773.1"/>
    <property type="molecule type" value="Genomic_DNA"/>
</dbReference>
<gene>
    <name evidence="2" type="ORF">S06H3_14122</name>
</gene>
<proteinExistence type="predicted"/>
<name>X1LF79_9ZZZZ</name>
<feature type="non-terminal residue" evidence="2">
    <location>
        <position position="1"/>
    </location>
</feature>
<evidence type="ECO:0008006" key="3">
    <source>
        <dbReference type="Google" id="ProtNLM"/>
    </source>
</evidence>
<keyword evidence="1" id="KW-1133">Transmembrane helix</keyword>
<feature type="transmembrane region" description="Helical" evidence="1">
    <location>
        <begin position="155"/>
        <end position="181"/>
    </location>
</feature>
<sequence>PESPSDEYKISLPIFGEISLSKFSPLALSIALGALDGFNACAMVALGFLLTVLISTGIRERVFLIGGTFILVSGIVYFLFISAWLNLFLVLSHTKFITNLVGGIIAIFALFLLKDYFHGVVCKLCEIRPGKENIFVRFERKLFERMETLSKIETSLPITILGTVIVAAGVNMVELCCSFGFPLVFTKILTGFNLPTLSYYFYLLIYILFYMIDDFIIFTIAVLTLRITQASQKYLKAIKLISGILLLLLGLVILFRPEILMFG</sequence>